<dbReference type="EMBL" id="JAMD01000002">
    <property type="protein sequence ID" value="KEJ97312.1"/>
    <property type="molecule type" value="Genomic_DNA"/>
</dbReference>
<dbReference type="Proteomes" id="UP000027746">
    <property type="component" value="Unassembled WGS sequence"/>
</dbReference>
<dbReference type="InterPro" id="IPR006342">
    <property type="entry name" value="FkbM_mtfrase"/>
</dbReference>
<dbReference type="Gene3D" id="3.40.50.150">
    <property type="entry name" value="Vaccinia Virus protein VP39"/>
    <property type="match status" value="1"/>
</dbReference>
<dbReference type="NCBIfam" id="TIGR01444">
    <property type="entry name" value="fkbM_fam"/>
    <property type="match status" value="1"/>
</dbReference>
<evidence type="ECO:0000313" key="3">
    <source>
        <dbReference type="Proteomes" id="UP000027746"/>
    </source>
</evidence>
<dbReference type="Pfam" id="PF05050">
    <property type="entry name" value="Methyltransf_21"/>
    <property type="match status" value="1"/>
</dbReference>
<gene>
    <name evidence="2" type="ORF">SUH3_11085</name>
</gene>
<accession>A0A073JHX8</accession>
<dbReference type="GeneID" id="68871659"/>
<keyword evidence="3" id="KW-1185">Reference proteome</keyword>
<reference evidence="2 3" key="1">
    <citation type="submission" date="2014-01" db="EMBL/GenBank/DDBJ databases">
        <title>Sulfitobacter sp. H3 (MCCC 1A00686) Genome Sequencing.</title>
        <authorList>
            <person name="Lai Q."/>
            <person name="Hong Z."/>
        </authorList>
    </citation>
    <scope>NUCLEOTIDE SEQUENCE [LARGE SCALE GENOMIC DNA]</scope>
    <source>
        <strain evidence="2 3">H3</strain>
    </source>
</reference>
<evidence type="ECO:0000259" key="1">
    <source>
        <dbReference type="Pfam" id="PF05050"/>
    </source>
</evidence>
<dbReference type="RefSeq" id="WP_051694020.1">
    <property type="nucleotide sequence ID" value="NZ_CP054599.1"/>
</dbReference>
<protein>
    <recommendedName>
        <fullName evidence="1">Methyltransferase FkbM domain-containing protein</fullName>
    </recommendedName>
</protein>
<comment type="caution">
    <text evidence="2">The sequence shown here is derived from an EMBL/GenBank/DDBJ whole genome shotgun (WGS) entry which is preliminary data.</text>
</comment>
<dbReference type="InterPro" id="IPR029063">
    <property type="entry name" value="SAM-dependent_MTases_sf"/>
</dbReference>
<name>A0A073JHX8_9RHOB</name>
<sequence length="224" mass="24636">MSIKSELIKLWNIATSPSYRAARAPYRAFRKAHGGTTPVQFSRVQPGDVVLDIGGYVGDWSDQMTTRYGVVSHVFEPHPSFANAMAERFAGNENVLVHAYAIGSEDGVLELSDQANASSALIREGPTVTGMVKAFGPVVEGLGLSDVAVVKMNIEGGEYDLLPAMIDSGFMQHVDTLMVQFHKYGPDDVARRDAIRAGLSRTHVCEWAYPFVWEQWARKTPEMT</sequence>
<dbReference type="AlphaFoldDB" id="A0A073JHX8"/>
<dbReference type="OrthoDB" id="4104638at2"/>
<dbReference type="SUPFAM" id="SSF53335">
    <property type="entry name" value="S-adenosyl-L-methionine-dependent methyltransferases"/>
    <property type="match status" value="1"/>
</dbReference>
<evidence type="ECO:0000313" key="2">
    <source>
        <dbReference type="EMBL" id="KEJ97312.1"/>
    </source>
</evidence>
<organism evidence="2 3">
    <name type="scientific">Pseudosulfitobacter pseudonitzschiae</name>
    <dbReference type="NCBI Taxonomy" id="1402135"/>
    <lineage>
        <taxon>Bacteria</taxon>
        <taxon>Pseudomonadati</taxon>
        <taxon>Pseudomonadota</taxon>
        <taxon>Alphaproteobacteria</taxon>
        <taxon>Rhodobacterales</taxon>
        <taxon>Roseobacteraceae</taxon>
        <taxon>Pseudosulfitobacter</taxon>
    </lineage>
</organism>
<proteinExistence type="predicted"/>
<feature type="domain" description="Methyltransferase FkbM" evidence="1">
    <location>
        <begin position="52"/>
        <end position="179"/>
    </location>
</feature>